<dbReference type="AlphaFoldDB" id="A0A085LLU6"/>
<sequence>LLTYGAETKEPEIIRLATHLRFVSNYRPPELYGLRKVHKPGVPFRPIVSTINSTTSELSRYLKMTIKPLTGKGQSFVKNSKTFVNGIRNYHLETDEILVSYDVKELFPSIPISDTLDTLYNLLSADANLLSRTKLNPFHIIKLPELNYIRKIFCKNNYPRSFIDRVFQYKLRNRGSAKPNALHNPCLDYLKRLSD</sequence>
<protein>
    <recommendedName>
        <fullName evidence="3">Reverse transcriptase domain-containing protein</fullName>
    </recommendedName>
</protein>
<keyword evidence="2" id="KW-1185">Reference proteome</keyword>
<evidence type="ECO:0008006" key="3">
    <source>
        <dbReference type="Google" id="ProtNLM"/>
    </source>
</evidence>
<dbReference type="PANTHER" id="PTHR21301">
    <property type="entry name" value="REVERSE TRANSCRIPTASE"/>
    <property type="match status" value="1"/>
</dbReference>
<reference evidence="1 2" key="1">
    <citation type="journal article" date="2014" name="Nat. Genet.">
        <title>Genome and transcriptome of the porcine whipworm Trichuris suis.</title>
        <authorList>
            <person name="Jex A.R."/>
            <person name="Nejsum P."/>
            <person name="Schwarz E.M."/>
            <person name="Hu L."/>
            <person name="Young N.D."/>
            <person name="Hall R.S."/>
            <person name="Korhonen P.K."/>
            <person name="Liao S."/>
            <person name="Thamsborg S."/>
            <person name="Xia J."/>
            <person name="Xu P."/>
            <person name="Wang S."/>
            <person name="Scheerlinck J.P."/>
            <person name="Hofmann A."/>
            <person name="Sternberg P.W."/>
            <person name="Wang J."/>
            <person name="Gasser R.B."/>
        </authorList>
    </citation>
    <scope>NUCLEOTIDE SEQUENCE [LARGE SCALE GENOMIC DNA]</scope>
    <source>
        <strain evidence="1">DCEP-RM93M</strain>
    </source>
</reference>
<organism evidence="1 2">
    <name type="scientific">Trichuris suis</name>
    <name type="common">pig whipworm</name>
    <dbReference type="NCBI Taxonomy" id="68888"/>
    <lineage>
        <taxon>Eukaryota</taxon>
        <taxon>Metazoa</taxon>
        <taxon>Ecdysozoa</taxon>
        <taxon>Nematoda</taxon>
        <taxon>Enoplea</taxon>
        <taxon>Dorylaimia</taxon>
        <taxon>Trichinellida</taxon>
        <taxon>Trichuridae</taxon>
        <taxon>Trichuris</taxon>
    </lineage>
</organism>
<proteinExistence type="predicted"/>
<evidence type="ECO:0000313" key="1">
    <source>
        <dbReference type="EMBL" id="KFD45942.1"/>
    </source>
</evidence>
<gene>
    <name evidence="1" type="ORF">M513_13180</name>
</gene>
<accession>A0A085LLU6</accession>
<evidence type="ECO:0000313" key="2">
    <source>
        <dbReference type="Proteomes" id="UP000030764"/>
    </source>
</evidence>
<dbReference type="PANTHER" id="PTHR21301:SF11">
    <property type="entry name" value="GIY-YIG DOMAIN-CONTAINING PROTEIN"/>
    <property type="match status" value="1"/>
</dbReference>
<dbReference type="EMBL" id="KL363408">
    <property type="protein sequence ID" value="KFD45942.1"/>
    <property type="molecule type" value="Genomic_DNA"/>
</dbReference>
<name>A0A085LLU6_9BILA</name>
<feature type="non-terminal residue" evidence="1">
    <location>
        <position position="1"/>
    </location>
</feature>
<dbReference type="Proteomes" id="UP000030764">
    <property type="component" value="Unassembled WGS sequence"/>
</dbReference>